<evidence type="ECO:0000256" key="1">
    <source>
        <dbReference type="ARBA" id="ARBA00001602"/>
    </source>
</evidence>
<keyword evidence="4 7" id="KW-0573">Peptidoglycan synthesis</keyword>
<name>A0ABT7WC69_9FLAO</name>
<dbReference type="PROSITE" id="PS00923">
    <property type="entry name" value="ASP_GLU_RACEMASE_1"/>
    <property type="match status" value="1"/>
</dbReference>
<gene>
    <name evidence="7 8" type="primary">murI</name>
    <name evidence="8" type="ORF">QU605_03495</name>
</gene>
<comment type="function">
    <text evidence="7">Provides the (R)-glutamate required for cell wall biosynthesis.</text>
</comment>
<dbReference type="PANTHER" id="PTHR21198">
    <property type="entry name" value="GLUTAMATE RACEMASE"/>
    <property type="match status" value="1"/>
</dbReference>
<feature type="active site" description="Proton donor/acceptor" evidence="7">
    <location>
        <position position="183"/>
    </location>
</feature>
<evidence type="ECO:0000256" key="6">
    <source>
        <dbReference type="ARBA" id="ARBA00023316"/>
    </source>
</evidence>
<comment type="catalytic activity">
    <reaction evidence="1 7">
        <text>L-glutamate = D-glutamate</text>
        <dbReference type="Rhea" id="RHEA:12813"/>
        <dbReference type="ChEBI" id="CHEBI:29985"/>
        <dbReference type="ChEBI" id="CHEBI:29986"/>
        <dbReference type="EC" id="5.1.1.3"/>
    </reaction>
</comment>
<dbReference type="RefSeq" id="WP_289723869.1">
    <property type="nucleotide sequence ID" value="NZ_JAUDUY010000001.1"/>
</dbReference>
<proteinExistence type="inferred from homology"/>
<comment type="similarity">
    <text evidence="7">Belongs to the aspartate/glutamate racemases family.</text>
</comment>
<dbReference type="InterPro" id="IPR001920">
    <property type="entry name" value="Asp/Glu_race"/>
</dbReference>
<dbReference type="GO" id="GO:0008881">
    <property type="term" value="F:glutamate racemase activity"/>
    <property type="evidence" value="ECO:0007669"/>
    <property type="project" value="UniProtKB-EC"/>
</dbReference>
<evidence type="ECO:0000256" key="2">
    <source>
        <dbReference type="ARBA" id="ARBA00013090"/>
    </source>
</evidence>
<reference evidence="8" key="1">
    <citation type="submission" date="2023-06" db="EMBL/GenBank/DDBJ databases">
        <title>Robiginitalea aurantiacus sp. nov. and Algoriphagus sediminis sp. nov., isolated from coastal sediment.</title>
        <authorList>
            <person name="Zhou Z.Y."/>
            <person name="An J."/>
            <person name="Jia Y.W."/>
            <person name="Du Z.J."/>
        </authorList>
    </citation>
    <scope>NUCLEOTIDE SEQUENCE</scope>
    <source>
        <strain evidence="8">M39</strain>
    </source>
</reference>
<feature type="active site" description="Proton donor/acceptor" evidence="7">
    <location>
        <position position="73"/>
    </location>
</feature>
<comment type="caution">
    <text evidence="8">The sequence shown here is derived from an EMBL/GenBank/DDBJ whole genome shotgun (WGS) entry which is preliminary data.</text>
</comment>
<evidence type="ECO:0000256" key="3">
    <source>
        <dbReference type="ARBA" id="ARBA00022960"/>
    </source>
</evidence>
<evidence type="ECO:0000256" key="5">
    <source>
        <dbReference type="ARBA" id="ARBA00023235"/>
    </source>
</evidence>
<keyword evidence="6 7" id="KW-0961">Cell wall biogenesis/degradation</keyword>
<accession>A0ABT7WC69</accession>
<dbReference type="Proteomes" id="UP001174839">
    <property type="component" value="Unassembled WGS sequence"/>
</dbReference>
<feature type="binding site" evidence="7">
    <location>
        <begin position="184"/>
        <end position="185"/>
    </location>
    <ligand>
        <name>substrate</name>
    </ligand>
</feature>
<dbReference type="EC" id="5.1.1.3" evidence="2 7"/>
<feature type="binding site" evidence="7">
    <location>
        <begin position="42"/>
        <end position="43"/>
    </location>
    <ligand>
        <name>substrate</name>
    </ligand>
</feature>
<dbReference type="PROSITE" id="PS00924">
    <property type="entry name" value="ASP_GLU_RACEMASE_2"/>
    <property type="match status" value="1"/>
</dbReference>
<dbReference type="Pfam" id="PF01177">
    <property type="entry name" value="Asp_Glu_race"/>
    <property type="match status" value="1"/>
</dbReference>
<comment type="pathway">
    <text evidence="7">Cell wall biogenesis; peptidoglycan biosynthesis.</text>
</comment>
<keyword evidence="3 7" id="KW-0133">Cell shape</keyword>
<dbReference type="PANTHER" id="PTHR21198:SF2">
    <property type="entry name" value="GLUTAMATE RACEMASE"/>
    <property type="match status" value="1"/>
</dbReference>
<sequence>MRDAPIGFFDSGLGGLTVRQEVLHLLNNENTVYLADSAHAPYGEKSHHEILDLSRKNTEWLIGKGCKLIVVACNTATTNAIGVLRREYELPFIGIEPAIKPAALGSESKCVGVLATRGTLSSALFANTSRMYAAGIQVIEQEGEGLVGLIESGNLKSPRTKAHLQALLSPMLDAGIDHLVLGCTHYPLLIPQLKEILPDQVKIVDCSLAVALQTQAVLSGKDLLRTAETPPDHQVYTNGDPAIANQMLHWLGHKPNVLLLQD</sequence>
<protein>
    <recommendedName>
        <fullName evidence="2 7">Glutamate racemase</fullName>
        <ecNumber evidence="2 7">5.1.1.3</ecNumber>
    </recommendedName>
</protein>
<evidence type="ECO:0000313" key="8">
    <source>
        <dbReference type="EMBL" id="MDM9630516.1"/>
    </source>
</evidence>
<feature type="binding site" evidence="7">
    <location>
        <begin position="10"/>
        <end position="11"/>
    </location>
    <ligand>
        <name>substrate</name>
    </ligand>
</feature>
<dbReference type="NCBIfam" id="TIGR00067">
    <property type="entry name" value="glut_race"/>
    <property type="match status" value="1"/>
</dbReference>
<dbReference type="InterPro" id="IPR004391">
    <property type="entry name" value="Glu_race"/>
</dbReference>
<feature type="binding site" evidence="7">
    <location>
        <begin position="74"/>
        <end position="75"/>
    </location>
    <ligand>
        <name>substrate</name>
    </ligand>
</feature>
<keyword evidence="9" id="KW-1185">Reference proteome</keyword>
<organism evidence="8 9">
    <name type="scientific">Robiginitalea aurantiaca</name>
    <dbReference type="NCBI Taxonomy" id="3056915"/>
    <lineage>
        <taxon>Bacteria</taxon>
        <taxon>Pseudomonadati</taxon>
        <taxon>Bacteroidota</taxon>
        <taxon>Flavobacteriia</taxon>
        <taxon>Flavobacteriales</taxon>
        <taxon>Flavobacteriaceae</taxon>
        <taxon>Robiginitalea</taxon>
    </lineage>
</organism>
<dbReference type="Gene3D" id="3.40.50.1860">
    <property type="match status" value="2"/>
</dbReference>
<dbReference type="InterPro" id="IPR033134">
    <property type="entry name" value="Asp/Glu_racemase_AS_2"/>
</dbReference>
<dbReference type="HAMAP" id="MF_00258">
    <property type="entry name" value="Glu_racemase"/>
    <property type="match status" value="1"/>
</dbReference>
<dbReference type="SUPFAM" id="SSF53681">
    <property type="entry name" value="Aspartate/glutamate racemase"/>
    <property type="match status" value="2"/>
</dbReference>
<keyword evidence="5 7" id="KW-0413">Isomerase</keyword>
<dbReference type="InterPro" id="IPR018187">
    <property type="entry name" value="Asp/Glu_racemase_AS_1"/>
</dbReference>
<dbReference type="EMBL" id="JAUDUY010000001">
    <property type="protein sequence ID" value="MDM9630516.1"/>
    <property type="molecule type" value="Genomic_DNA"/>
</dbReference>
<evidence type="ECO:0000256" key="7">
    <source>
        <dbReference type="HAMAP-Rule" id="MF_00258"/>
    </source>
</evidence>
<dbReference type="InterPro" id="IPR015942">
    <property type="entry name" value="Asp/Glu/hydantoin_racemase"/>
</dbReference>
<evidence type="ECO:0000313" key="9">
    <source>
        <dbReference type="Proteomes" id="UP001174839"/>
    </source>
</evidence>
<evidence type="ECO:0000256" key="4">
    <source>
        <dbReference type="ARBA" id="ARBA00022984"/>
    </source>
</evidence>